<keyword evidence="1 2" id="KW-0436">Ligase</keyword>
<feature type="domain" description="Bacillithiol biosynthesis BshC C-terminal coiled-coil" evidence="4">
    <location>
        <begin position="378"/>
        <end position="531"/>
    </location>
</feature>
<evidence type="ECO:0000259" key="4">
    <source>
        <dbReference type="Pfam" id="PF24850"/>
    </source>
</evidence>
<gene>
    <name evidence="2 5" type="primary">bshC</name>
    <name evidence="5" type="ORF">ACFSQ3_05995</name>
</gene>
<evidence type="ECO:0000256" key="1">
    <source>
        <dbReference type="ARBA" id="ARBA00022598"/>
    </source>
</evidence>
<dbReference type="RefSeq" id="WP_380868428.1">
    <property type="nucleotide sequence ID" value="NZ_JBHUMA010000004.1"/>
</dbReference>
<dbReference type="InterPro" id="IPR055399">
    <property type="entry name" value="CC_BshC"/>
</dbReference>
<dbReference type="PIRSF" id="PIRSF012535">
    <property type="entry name" value="UCP012535"/>
    <property type="match status" value="1"/>
</dbReference>
<dbReference type="Pfam" id="PF24850">
    <property type="entry name" value="CC_BshC"/>
    <property type="match status" value="1"/>
</dbReference>
<evidence type="ECO:0000313" key="6">
    <source>
        <dbReference type="Proteomes" id="UP001597393"/>
    </source>
</evidence>
<comment type="caution">
    <text evidence="5">The sequence shown here is derived from an EMBL/GenBank/DDBJ whole genome shotgun (WGS) entry which is preliminary data.</text>
</comment>
<comment type="similarity">
    <text evidence="2">Belongs to the BshC family.</text>
</comment>
<evidence type="ECO:0000256" key="2">
    <source>
        <dbReference type="HAMAP-Rule" id="MF_01867"/>
    </source>
</evidence>
<proteinExistence type="inferred from homology"/>
<dbReference type="Proteomes" id="UP001597393">
    <property type="component" value="Unassembled WGS sequence"/>
</dbReference>
<protein>
    <recommendedName>
        <fullName evidence="2">Putative cysteine ligase BshC</fullName>
        <ecNumber evidence="2">6.-.-.-</ecNumber>
    </recommendedName>
</protein>
<organism evidence="5 6">
    <name type="scientific">Sphingobacterium corticis</name>
    <dbReference type="NCBI Taxonomy" id="1812823"/>
    <lineage>
        <taxon>Bacteria</taxon>
        <taxon>Pseudomonadati</taxon>
        <taxon>Bacteroidota</taxon>
        <taxon>Sphingobacteriia</taxon>
        <taxon>Sphingobacteriales</taxon>
        <taxon>Sphingobacteriaceae</taxon>
        <taxon>Sphingobacterium</taxon>
    </lineage>
</organism>
<reference evidence="6" key="1">
    <citation type="journal article" date="2019" name="Int. J. Syst. Evol. Microbiol.">
        <title>The Global Catalogue of Microorganisms (GCM) 10K type strain sequencing project: providing services to taxonomists for standard genome sequencing and annotation.</title>
        <authorList>
            <consortium name="The Broad Institute Genomics Platform"/>
            <consortium name="The Broad Institute Genome Sequencing Center for Infectious Disease"/>
            <person name="Wu L."/>
            <person name="Ma J."/>
        </authorList>
    </citation>
    <scope>NUCLEOTIDE SEQUENCE [LARGE SCALE GENOMIC DNA]</scope>
    <source>
        <strain evidence="6">KCTC 42248</strain>
    </source>
</reference>
<dbReference type="InterPro" id="IPR011199">
    <property type="entry name" value="Bacillithiol_biosynth_BshC"/>
</dbReference>
<dbReference type="Pfam" id="PF10079">
    <property type="entry name" value="Rossmann-like_BshC"/>
    <property type="match status" value="1"/>
</dbReference>
<dbReference type="NCBIfam" id="TIGR03998">
    <property type="entry name" value="thiol_BshC"/>
    <property type="match status" value="1"/>
</dbReference>
<sequence>MKATYIDYRDTNSFSKTLLAYLDGDAELAPFYGHRPTIESFQKQIQEKSSFSSEQRQTLVEVLNQQYAGLLEDAPLVAEQINALAQPNAFTVVTGHQLNVFTGPLYFIFKIVSAIRLAQDLKKAYPDQHFVPVYWMATEDHDFAEINHTRVHGKKVSWDRSAIAATGRMPTDDMAEVVRQYVGMLGLSGFSKELAELVESAYLKNLSLADATRTLVHGLFKDYALLILDADRPELKTYFAPYIEQDILQERSFQAIEKTSAALNSAGYATQVNAREINFFYLTDEFRERLVRTEDGNFEVLHQNIFFTESEIKAEIAEHPERFSPNVVMRPLYQEIILPNLAYVGGGAEIVYWLQLKANFDQFEVPFPILIPRNSAIVTDDTTVGKIFRLDLTLKSIFRPLDNLKNEYVRRYTKHRLTLRDEWMELNAIFGKMKLRTHKIDPSLGPSTEAVKARLKKAINNLEKKLLKSDKRNHQDGLIQIERVKDRLFPGGGLQERSENFATLYVKHGDALIDELILYFHPLDFKFTILY</sequence>
<dbReference type="InterPro" id="IPR055398">
    <property type="entry name" value="Rossmann-like_BshC"/>
</dbReference>
<dbReference type="EC" id="6.-.-.-" evidence="2"/>
<evidence type="ECO:0000313" key="5">
    <source>
        <dbReference type="EMBL" id="MFD2598500.1"/>
    </source>
</evidence>
<accession>A0ABW5NJB3</accession>
<keyword evidence="6" id="KW-1185">Reference proteome</keyword>
<dbReference type="EMBL" id="JBHUMA010000004">
    <property type="protein sequence ID" value="MFD2598500.1"/>
    <property type="molecule type" value="Genomic_DNA"/>
</dbReference>
<dbReference type="HAMAP" id="MF_01867">
    <property type="entry name" value="BshC"/>
    <property type="match status" value="1"/>
</dbReference>
<name>A0ABW5NJB3_9SPHI</name>
<evidence type="ECO:0000259" key="3">
    <source>
        <dbReference type="Pfam" id="PF10079"/>
    </source>
</evidence>
<feature type="domain" description="Bacillithiol biosynthesis BshC N-terminal Rossmann-like" evidence="3">
    <location>
        <begin position="1"/>
        <end position="374"/>
    </location>
</feature>